<protein>
    <submittedName>
        <fullName evidence="1">Uncharacterized protein</fullName>
    </submittedName>
</protein>
<gene>
    <name evidence="1" type="ORF">HPB47_002508</name>
</gene>
<evidence type="ECO:0000313" key="1">
    <source>
        <dbReference type="EMBL" id="KAG0421610.1"/>
    </source>
</evidence>
<keyword evidence="2" id="KW-1185">Reference proteome</keyword>
<organism evidence="1 2">
    <name type="scientific">Ixodes persulcatus</name>
    <name type="common">Taiga tick</name>
    <dbReference type="NCBI Taxonomy" id="34615"/>
    <lineage>
        <taxon>Eukaryota</taxon>
        <taxon>Metazoa</taxon>
        <taxon>Ecdysozoa</taxon>
        <taxon>Arthropoda</taxon>
        <taxon>Chelicerata</taxon>
        <taxon>Arachnida</taxon>
        <taxon>Acari</taxon>
        <taxon>Parasitiformes</taxon>
        <taxon>Ixodida</taxon>
        <taxon>Ixodoidea</taxon>
        <taxon>Ixodidae</taxon>
        <taxon>Ixodinae</taxon>
        <taxon>Ixodes</taxon>
    </lineage>
</organism>
<proteinExistence type="predicted"/>
<comment type="caution">
    <text evidence="1">The sequence shown here is derived from an EMBL/GenBank/DDBJ whole genome shotgun (WGS) entry which is preliminary data.</text>
</comment>
<dbReference type="Proteomes" id="UP000805193">
    <property type="component" value="Unassembled WGS sequence"/>
</dbReference>
<dbReference type="EMBL" id="JABSTQ010010344">
    <property type="protein sequence ID" value="KAG0421610.1"/>
    <property type="molecule type" value="Genomic_DNA"/>
</dbReference>
<evidence type="ECO:0000313" key="2">
    <source>
        <dbReference type="Proteomes" id="UP000805193"/>
    </source>
</evidence>
<accession>A0AC60PL04</accession>
<reference evidence="1 2" key="1">
    <citation type="journal article" date="2020" name="Cell">
        <title>Large-Scale Comparative Analyses of Tick Genomes Elucidate Their Genetic Diversity and Vector Capacities.</title>
        <authorList>
            <consortium name="Tick Genome and Microbiome Consortium (TIGMIC)"/>
            <person name="Jia N."/>
            <person name="Wang J."/>
            <person name="Shi W."/>
            <person name="Du L."/>
            <person name="Sun Y."/>
            <person name="Zhan W."/>
            <person name="Jiang J.F."/>
            <person name="Wang Q."/>
            <person name="Zhang B."/>
            <person name="Ji P."/>
            <person name="Bell-Sakyi L."/>
            <person name="Cui X.M."/>
            <person name="Yuan T.T."/>
            <person name="Jiang B.G."/>
            <person name="Yang W.F."/>
            <person name="Lam T.T."/>
            <person name="Chang Q.C."/>
            <person name="Ding S.J."/>
            <person name="Wang X.J."/>
            <person name="Zhu J.G."/>
            <person name="Ruan X.D."/>
            <person name="Zhao L."/>
            <person name="Wei J.T."/>
            <person name="Ye R.Z."/>
            <person name="Que T.C."/>
            <person name="Du C.H."/>
            <person name="Zhou Y.H."/>
            <person name="Cheng J.X."/>
            <person name="Dai P.F."/>
            <person name="Guo W.B."/>
            <person name="Han X.H."/>
            <person name="Huang E.J."/>
            <person name="Li L.F."/>
            <person name="Wei W."/>
            <person name="Gao Y.C."/>
            <person name="Liu J.Z."/>
            <person name="Shao H.Z."/>
            <person name="Wang X."/>
            <person name="Wang C.C."/>
            <person name="Yang T.C."/>
            <person name="Huo Q.B."/>
            <person name="Li W."/>
            <person name="Chen H.Y."/>
            <person name="Chen S.E."/>
            <person name="Zhou L.G."/>
            <person name="Ni X.B."/>
            <person name="Tian J.H."/>
            <person name="Sheng Y."/>
            <person name="Liu T."/>
            <person name="Pan Y.S."/>
            <person name="Xia L.Y."/>
            <person name="Li J."/>
            <person name="Zhao F."/>
            <person name="Cao W.C."/>
        </authorList>
    </citation>
    <scope>NUCLEOTIDE SEQUENCE [LARGE SCALE GENOMIC DNA]</scope>
    <source>
        <strain evidence="1">Iper-2018</strain>
    </source>
</reference>
<sequence length="801" mass="90786">MAVVARSLGSERELKFIEIGLSEQRARETTKNESLSQALFDAIVLAESHLGGPVPKTTGTLLYHVVSKIKSQIKQYEPLLVQYVAQGKLDSEVKLTAALDYLLSHPQPPLDVKAFEKFSGVGVSVTPDQIEKAVEEVIANHREALMEKRYQFNVGTLLAEARKKLPFAEGKYVKNEVDLQVLHLLGPKTDEDMHKPPKAKGKAPKGHRPVSPRETLTEEVHTTNTASEPTPEVGASTMEELFMTKVNFHAPGENHKTEGYVVTTSTMAHLKNHLKVTWRQDVARTCDPQVRTRFPPEPNGILHIGHAKAINVNFGYAKAHGGCCFLRYDDTNPEKEEERFFAGIQDMVQWLGYVPFKVTHASDYFDDLYALAVRLIQRGLAYVCHQRQEEMKGQNPPPSPYRNRTIEENLRLFEDMKKGKFAEGEATLRMKVTLEEGKQDPVAYRVRFVPHHRTGNKWCIYPTYDFTHCLCDSLEHITHSLCTKEFQSRRSSYYWLCNAVDVYCPVQWEYGRLNLNYTVVSKRKIGKLIEEGVVRDWDDPRLFTLTALRRRGFPPEAINNFCAKLGLTGSLSSVDPQMLEACVRDVLNTTAPRAMCVVEPLRVVINNFPEPGRNIPIKVPDFPATPERGFHVVTLSNVVYIEEGDFREDGDKSYRRLTPKQSVGLRHTGLVITVDQVVKVGGRIHEIHVTCQPAEEAEKPRAFIHWVSDPLVCEVRLYGRLFFHKNPEDSNEVHGGFLSDCNKDAMVVCSNSMMDKSMKGCNVLDKFQFERLGYFCVDQDTTPEKIVLNRTVTLKEDSGKN</sequence>
<name>A0AC60PL04_IXOPE</name>